<dbReference type="Gene3D" id="2.60.40.2810">
    <property type="match status" value="1"/>
</dbReference>
<sequence>MNPTKSFARRALGLTPWCISGLTILTANAAAPVAYDDVIAGKADTQLVLDYLLLNDTDADGNTLSISAVGAPAHGTLTALGGNSYRYTPTAGYAGRDSFTYTVADGTGGTDTGLVTISVNAAYDVEAVRTAILTGVAQLADPTQPGHMSVWGPTAVSISNYAGQNETQPMIAAATLGAGRVVVMPDHQWFNMDNYGSQFNTGTYYQNAINWAAGTTNKGIAIVTVNAACSTWLAAQGYTNVTTTTEANLPTALASANVLVGWLGNNTPAASISAVSNFLSNGGAALLCDYSPGYSWWWGKQKWQIPSAIALREAGLAFVSDDLVWSGPFTTNRADDVMTLDTIVSLMANPGAYTQNQKDLAVVVMQRMLESLDPNDIAYARLNAAFKNAVGAITPTPLAPVTDSFQRTLLSIECSQLAKLAPASMTAHRAALAVSPTAPRVTNATFGLEAPAAAHSEKTIYTPFYAAPGELVTITFPAALSTINLDVRTSHLRSAPGDATSYPVMPAQIINRDVTSTTVQVANPHGGLIQIIVPSNVTWSGTQNITVTGAVQAPYFKLGTTTDAQWVAGIRSRGTPFGVIDSPEATLVVDADKWLRTLSDPEAVITEWNYFCGKVRQFYAYNPGRQLPMHHDFYAAGGVSTYPQSYDLTDEITNSLNLKSSAYALTLHEYGHICDSDNLLFNGFGETNPNLGGKWLQQTERNYAWKQCLAVGRVNRYLTVASDPDLWTEEAHHAVDVKVVPFDILSAQFGPALLKDTVAAMTALSPISTSQGKIDEWVRQLSNRTGYDMTTFFEAWLLPVSASVKTELSGLPDWMPVDRTPESLTLAQDTTVTFENPGSNDFSYDGGLNLTAVSQPAHGVVANLGNGSYTYTPAAGYTGSDSFTYTVTNATGNAFVTTIPVKVVAAANDPKLVAFDGVADGSNWTLVQLDKTYTSMVVVAQPLAGAGAPPLASRIRNASGSSFEIRLDRLDGSATPVGPTGVRYLVVEAGVYNQATHGIKMEAVKYTSTVTDRGGSFTGTTRDFAYTGYDHYFIPAVFGQVMTSNDASWSAFWYQATDNRLTLGKHVGEDPNTTRANETVGYIVMESGSYQFGNYQIQVGGLGFDSYAGLGSLSDSSASHSFPRFPTIHSAQLSADMSVPWGGTDAGKDGYVAMQTVVGGNSLGGYLTEDSLGDAEKTTGEKGGAYLLAHRTGGVPFAKADQGRAISGTSSLLDVLGNDSVTGNPVVNITQPAHGAVVIHTDGKLIYTPTAGYTGPDAFSYTITSGSNTATAPVSLQVIASTAVQAGVTADRFNNITGGSVSNLTSSANYPNSPSTRTVWTSVNSGQNVGDNLGHRIYGVVVAPTTGNYTFWIASDDSSQFSLSTDTDPANAVISASVNGWTNYQGWDENASQMTAVKSLIGGRAYYYEILHKEGGGGDHVSVAWQGPGFARKVLATPDIYTAGENAPTLVAAPANQSMNENAAPLVLNVGGVFVSSDPGDPLTLAVHANNKPTLVGTTLNGSQLTLTRLGFETGTATITLRGTDRTNTLVTASFTVTINDNFPDSDGDGLTDSWEVTNFGSVGAQSGSGDPDGDGLSNAGELAAGTNPNNVDSDGDTFRDGFEAAAGSNPNSNSSTPQGLYAGLASWWRLNETTGSTAADVAGAHTGTVSGAAWATGISGNALNFDGIDDGVLPGTAAALTGSGNFSVSAWVKINPASPLGTVIEQRDPTGYVGEYALNVNASGTVNFMVYGSGGYQFDLTTTGTVNDGQWHHVSGVRNGTSGKVYIDGVEAASGTGTLQALQSFAVSIGYDNRDNNKRFKGLIDDVRIYTRALSATEVSGLRDALVPLPLPWSDSDVGTGITAGSGTYASGTGTYTLSGAGALGSGFLASQNDAFNYVWQTLSGDGEIIAKISSLQDTNTDSRIGVMIRDTLATNSRHVFMGMTDDNDYRWVRRTTAGGTTSTTNSSTGTVPNTWVRLTRVGTTITAYKSTNGTSWTQVGSLSASFATNCYIGLVVASGSATGLNTSQFSNVSVTP</sequence>
<dbReference type="NCBIfam" id="NF012211">
    <property type="entry name" value="tand_rpt_95"/>
    <property type="match status" value="3"/>
</dbReference>
<dbReference type="RefSeq" id="WP_341405829.1">
    <property type="nucleotide sequence ID" value="NZ_JBBUKT010000006.1"/>
</dbReference>
<dbReference type="Pfam" id="PF13402">
    <property type="entry name" value="Peptidase_M60"/>
    <property type="match status" value="1"/>
</dbReference>
<feature type="chain" id="PRO_5045806129" evidence="7">
    <location>
        <begin position="30"/>
        <end position="2018"/>
    </location>
</feature>
<dbReference type="InterPro" id="IPR035423">
    <property type="entry name" value="M60-like_N"/>
</dbReference>
<name>A0ABU9AWM4_9BACT</name>
<feature type="compositionally biased region" description="Low complexity" evidence="6">
    <location>
        <begin position="1605"/>
        <end position="1616"/>
    </location>
</feature>
<keyword evidence="3 7" id="KW-0732">Signal</keyword>
<dbReference type="InterPro" id="IPR001791">
    <property type="entry name" value="Laminin_G"/>
</dbReference>
<dbReference type="Pfam" id="PF07691">
    <property type="entry name" value="PA14"/>
    <property type="match status" value="1"/>
</dbReference>
<feature type="domain" description="Peptidase M60" evidence="8">
    <location>
        <begin position="457"/>
        <end position="750"/>
    </location>
</feature>
<dbReference type="SUPFAM" id="SSF49899">
    <property type="entry name" value="Concanavalin A-like lectins/glucanases"/>
    <property type="match status" value="1"/>
</dbReference>
<feature type="region of interest" description="Disordered" evidence="6">
    <location>
        <begin position="1560"/>
        <end position="1618"/>
    </location>
</feature>
<evidence type="ECO:0000256" key="2">
    <source>
        <dbReference type="ARBA" id="ARBA00022525"/>
    </source>
</evidence>
<evidence type="ECO:0000313" key="11">
    <source>
        <dbReference type="Proteomes" id="UP001371305"/>
    </source>
</evidence>
<keyword evidence="4" id="KW-0106">Calcium</keyword>
<dbReference type="InterPro" id="IPR006558">
    <property type="entry name" value="LamG-like"/>
</dbReference>
<accession>A0ABU9AWM4</accession>
<dbReference type="SUPFAM" id="SSF56988">
    <property type="entry name" value="Anthrax protective antigen"/>
    <property type="match status" value="1"/>
</dbReference>
<dbReference type="PROSITE" id="PS51723">
    <property type="entry name" value="PEPTIDASE_M60"/>
    <property type="match status" value="1"/>
</dbReference>
<dbReference type="PROSITE" id="PS51820">
    <property type="entry name" value="PA14"/>
    <property type="match status" value="1"/>
</dbReference>
<evidence type="ECO:0000256" key="1">
    <source>
        <dbReference type="ARBA" id="ARBA00004613"/>
    </source>
</evidence>
<keyword evidence="2" id="KW-0964">Secreted</keyword>
<dbReference type="InterPro" id="IPR013320">
    <property type="entry name" value="ConA-like_dom_sf"/>
</dbReference>
<dbReference type="Gene3D" id="2.60.120.1560">
    <property type="match status" value="1"/>
</dbReference>
<dbReference type="InterPro" id="IPR037524">
    <property type="entry name" value="PA14/GLEYA"/>
</dbReference>
<dbReference type="InterPro" id="IPR011658">
    <property type="entry name" value="PA14_dom"/>
</dbReference>
<keyword evidence="11" id="KW-1185">Reference proteome</keyword>
<dbReference type="Gene3D" id="1.10.390.30">
    <property type="entry name" value="Peptidase M60, enhancin-like domain 3"/>
    <property type="match status" value="1"/>
</dbReference>
<dbReference type="Pfam" id="PF18884">
    <property type="entry name" value="TSP3_bac"/>
    <property type="match status" value="3"/>
</dbReference>
<feature type="domain" description="PA14" evidence="9">
    <location>
        <begin position="1283"/>
        <end position="1439"/>
    </location>
</feature>
<evidence type="ECO:0000259" key="9">
    <source>
        <dbReference type="PROSITE" id="PS51820"/>
    </source>
</evidence>
<feature type="signal peptide" evidence="7">
    <location>
        <begin position="1"/>
        <end position="29"/>
    </location>
</feature>
<dbReference type="Gene3D" id="2.60.120.200">
    <property type="match status" value="2"/>
</dbReference>
<evidence type="ECO:0000256" key="4">
    <source>
        <dbReference type="ARBA" id="ARBA00022837"/>
    </source>
</evidence>
<dbReference type="Proteomes" id="UP001371305">
    <property type="component" value="Unassembled WGS sequence"/>
</dbReference>
<dbReference type="EMBL" id="JBBUKT010000006">
    <property type="protein sequence ID" value="MEK7952071.1"/>
    <property type="molecule type" value="Genomic_DNA"/>
</dbReference>
<dbReference type="SMART" id="SM00560">
    <property type="entry name" value="LamGL"/>
    <property type="match status" value="1"/>
</dbReference>
<dbReference type="Pfam" id="PF17291">
    <property type="entry name" value="M60-like_N"/>
    <property type="match status" value="1"/>
</dbReference>
<dbReference type="InterPro" id="IPR059100">
    <property type="entry name" value="TSP3_bac"/>
</dbReference>
<gene>
    <name evidence="10" type="ORF">WKV53_16275</name>
</gene>
<evidence type="ECO:0000256" key="5">
    <source>
        <dbReference type="ARBA" id="ARBA00023157"/>
    </source>
</evidence>
<evidence type="ECO:0000259" key="8">
    <source>
        <dbReference type="PROSITE" id="PS51723"/>
    </source>
</evidence>
<evidence type="ECO:0000313" key="10">
    <source>
        <dbReference type="EMBL" id="MEK7952071.1"/>
    </source>
</evidence>
<reference evidence="10 11" key="1">
    <citation type="submission" date="2024-04" db="EMBL/GenBank/DDBJ databases">
        <title>Luteolibacter sp. isolated from soil.</title>
        <authorList>
            <person name="An J."/>
        </authorList>
    </citation>
    <scope>NUCLEOTIDE SEQUENCE [LARGE SCALE GENOMIC DNA]</scope>
    <source>
        <strain evidence="10 11">Y139</strain>
    </source>
</reference>
<evidence type="ECO:0000256" key="6">
    <source>
        <dbReference type="SAM" id="MobiDB-lite"/>
    </source>
</evidence>
<organism evidence="10 11">
    <name type="scientific">Luteolibacter soli</name>
    <dbReference type="NCBI Taxonomy" id="3135280"/>
    <lineage>
        <taxon>Bacteria</taxon>
        <taxon>Pseudomonadati</taxon>
        <taxon>Verrucomicrobiota</taxon>
        <taxon>Verrucomicrobiia</taxon>
        <taxon>Verrucomicrobiales</taxon>
        <taxon>Verrucomicrobiaceae</taxon>
        <taxon>Luteolibacter</taxon>
    </lineage>
</organism>
<evidence type="ECO:0000256" key="3">
    <source>
        <dbReference type="ARBA" id="ARBA00022729"/>
    </source>
</evidence>
<evidence type="ECO:0000256" key="7">
    <source>
        <dbReference type="SAM" id="SignalP"/>
    </source>
</evidence>
<dbReference type="Gene3D" id="2.60.40.3440">
    <property type="match status" value="2"/>
</dbReference>
<comment type="caution">
    <text evidence="10">The sequence shown here is derived from an EMBL/GenBank/DDBJ whole genome shotgun (WGS) entry which is preliminary data.</text>
</comment>
<dbReference type="Pfam" id="PF13385">
    <property type="entry name" value="Laminin_G_3"/>
    <property type="match status" value="1"/>
</dbReference>
<keyword evidence="5" id="KW-1015">Disulfide bond</keyword>
<comment type="subcellular location">
    <subcellularLocation>
        <location evidence="1">Secreted</location>
    </subcellularLocation>
</comment>
<dbReference type="Pfam" id="PF17963">
    <property type="entry name" value="Big_9"/>
    <property type="match status" value="3"/>
</dbReference>
<dbReference type="CDD" id="cd00110">
    <property type="entry name" value="LamG"/>
    <property type="match status" value="1"/>
</dbReference>
<dbReference type="InterPro" id="IPR042279">
    <property type="entry name" value="Pep_M60_3"/>
</dbReference>
<protein>
    <submittedName>
        <fullName evidence="10">Ig-like domain-containing protein</fullName>
    </submittedName>
</protein>
<dbReference type="InterPro" id="IPR031161">
    <property type="entry name" value="Peptidase_M60_dom"/>
</dbReference>
<proteinExistence type="predicted"/>
<dbReference type="SMART" id="SM01276">
    <property type="entry name" value="M60-like"/>
    <property type="match status" value="1"/>
</dbReference>